<proteinExistence type="predicted"/>
<comment type="caution">
    <text evidence="1">The sequence shown here is derived from an EMBL/GenBank/DDBJ whole genome shotgun (WGS) entry which is preliminary data.</text>
</comment>
<sequence>MAIHNSKQVINILFWVIIISLSACTDHPKQQEGEVAMDTTAGQDNLYIDTTSDISYGIAGEVDTTGSPDLDTLKYINKGVKPEDAFEEK</sequence>
<organism evidence="1 2">
    <name type="scientific">Rhodocytophaga aerolata</name>
    <dbReference type="NCBI Taxonomy" id="455078"/>
    <lineage>
        <taxon>Bacteria</taxon>
        <taxon>Pseudomonadati</taxon>
        <taxon>Bacteroidota</taxon>
        <taxon>Cytophagia</taxon>
        <taxon>Cytophagales</taxon>
        <taxon>Rhodocytophagaceae</taxon>
        <taxon>Rhodocytophaga</taxon>
    </lineage>
</organism>
<accession>A0ABT8RF09</accession>
<dbReference type="Proteomes" id="UP001168528">
    <property type="component" value="Unassembled WGS sequence"/>
</dbReference>
<evidence type="ECO:0000313" key="1">
    <source>
        <dbReference type="EMBL" id="MDO1450682.1"/>
    </source>
</evidence>
<protein>
    <submittedName>
        <fullName evidence="1">Uncharacterized protein</fullName>
    </submittedName>
</protein>
<dbReference type="EMBL" id="JAUKPO010000034">
    <property type="protein sequence ID" value="MDO1450682.1"/>
    <property type="molecule type" value="Genomic_DNA"/>
</dbReference>
<dbReference type="PROSITE" id="PS51257">
    <property type="entry name" value="PROKAR_LIPOPROTEIN"/>
    <property type="match status" value="1"/>
</dbReference>
<gene>
    <name evidence="1" type="ORF">Q0590_30695</name>
</gene>
<name>A0ABT8RF09_9BACT</name>
<keyword evidence="2" id="KW-1185">Reference proteome</keyword>
<reference evidence="1" key="1">
    <citation type="submission" date="2023-07" db="EMBL/GenBank/DDBJ databases">
        <title>The genome sequence of Rhodocytophaga aerolata KACC 12507.</title>
        <authorList>
            <person name="Zhang X."/>
        </authorList>
    </citation>
    <scope>NUCLEOTIDE SEQUENCE</scope>
    <source>
        <strain evidence="1">KACC 12507</strain>
    </source>
</reference>
<evidence type="ECO:0000313" key="2">
    <source>
        <dbReference type="Proteomes" id="UP001168528"/>
    </source>
</evidence>
<dbReference type="RefSeq" id="WP_302041483.1">
    <property type="nucleotide sequence ID" value="NZ_JAUKPO010000034.1"/>
</dbReference>